<sequence length="80" mass="8903">MSNFDVQLFNGSSVIPTKLNMATKFIATVMGSRLQVLVSQEPVHHIHCRTHPALVADGLFNMRAPSWMNEYICSSAVVKE</sequence>
<name>A0A0E9QK49_ANGAN</name>
<dbReference type="AlphaFoldDB" id="A0A0E9QK49"/>
<evidence type="ECO:0000313" key="1">
    <source>
        <dbReference type="EMBL" id="JAH16463.1"/>
    </source>
</evidence>
<dbReference type="EMBL" id="GBXM01092114">
    <property type="protein sequence ID" value="JAH16463.1"/>
    <property type="molecule type" value="Transcribed_RNA"/>
</dbReference>
<reference evidence="1" key="2">
    <citation type="journal article" date="2015" name="Fish Shellfish Immunol.">
        <title>Early steps in the European eel (Anguilla anguilla)-Vibrio vulnificus interaction in the gills: Role of the RtxA13 toxin.</title>
        <authorList>
            <person name="Callol A."/>
            <person name="Pajuelo D."/>
            <person name="Ebbesson L."/>
            <person name="Teles M."/>
            <person name="MacKenzie S."/>
            <person name="Amaro C."/>
        </authorList>
    </citation>
    <scope>NUCLEOTIDE SEQUENCE</scope>
</reference>
<reference evidence="1" key="1">
    <citation type="submission" date="2014-11" db="EMBL/GenBank/DDBJ databases">
        <authorList>
            <person name="Amaro Gonzalez C."/>
        </authorList>
    </citation>
    <scope>NUCLEOTIDE SEQUENCE</scope>
</reference>
<proteinExistence type="predicted"/>
<protein>
    <submittedName>
        <fullName evidence="1">Uncharacterized protein</fullName>
    </submittedName>
</protein>
<organism evidence="1">
    <name type="scientific">Anguilla anguilla</name>
    <name type="common">European freshwater eel</name>
    <name type="synonym">Muraena anguilla</name>
    <dbReference type="NCBI Taxonomy" id="7936"/>
    <lineage>
        <taxon>Eukaryota</taxon>
        <taxon>Metazoa</taxon>
        <taxon>Chordata</taxon>
        <taxon>Craniata</taxon>
        <taxon>Vertebrata</taxon>
        <taxon>Euteleostomi</taxon>
        <taxon>Actinopterygii</taxon>
        <taxon>Neopterygii</taxon>
        <taxon>Teleostei</taxon>
        <taxon>Anguilliformes</taxon>
        <taxon>Anguillidae</taxon>
        <taxon>Anguilla</taxon>
    </lineage>
</organism>
<accession>A0A0E9QK49</accession>